<comment type="cofactor">
    <cofactor evidence="18 19">
        <name>K(+)</name>
        <dbReference type="ChEBI" id="CHEBI:29103"/>
    </cofactor>
    <text evidence="18 19">Binds 1 potassium ion per subunit.</text>
</comment>
<dbReference type="InterPro" id="IPR030677">
    <property type="entry name" value="Nnr"/>
</dbReference>
<keyword evidence="5 18" id="KW-0479">Metal-binding</keyword>
<comment type="similarity">
    <text evidence="18">Belongs to the NnrE/AIBP family.</text>
</comment>
<keyword evidence="13" id="KW-0511">Multifunctional enzyme</keyword>
<dbReference type="InterPro" id="IPR000631">
    <property type="entry name" value="CARKD"/>
</dbReference>
<dbReference type="PANTHER" id="PTHR12592">
    <property type="entry name" value="ATP-DEPENDENT (S)-NAD(P)H-HYDRATE DEHYDRATASE FAMILY MEMBER"/>
    <property type="match status" value="1"/>
</dbReference>
<accession>A0ABW8YVD9</accession>
<evidence type="ECO:0000256" key="18">
    <source>
        <dbReference type="HAMAP-Rule" id="MF_01966"/>
    </source>
</evidence>
<feature type="binding site" evidence="17">
    <location>
        <position position="433"/>
    </location>
    <ligand>
        <name>AMP</name>
        <dbReference type="ChEBI" id="CHEBI:456215"/>
    </ligand>
</feature>
<comment type="function">
    <text evidence="17">Catalyzes the dehydration of the S-form of NAD(P)HX at the expense of ADP, which is converted to AMP. Together with NAD(P)HX epimerase, which catalyzes the epimerization of the S- and R-forms, the enzyme allows the repair of both epimers of NAD(P)HX, a damaged form of NAD(P)H that is a result of enzymatic or heat-dependent hydration.</text>
</comment>
<keyword evidence="12 17" id="KW-0456">Lyase</keyword>
<evidence type="ECO:0000256" key="12">
    <source>
        <dbReference type="ARBA" id="ARBA00023239"/>
    </source>
</evidence>
<dbReference type="Pfam" id="PF03853">
    <property type="entry name" value="YjeF_N"/>
    <property type="match status" value="1"/>
</dbReference>
<evidence type="ECO:0000313" key="23">
    <source>
        <dbReference type="Proteomes" id="UP001629156"/>
    </source>
</evidence>
<comment type="function">
    <text evidence="18">Catalyzes the epimerization of the S- and R-forms of NAD(P)HX, a damaged form of NAD(P)H that is a result of enzymatic or heat-dependent hydration. This is a prerequisite for the S-specific NAD(P)H-hydrate dehydratase to allow the repair of both epimers of NAD(P)HX.</text>
</comment>
<dbReference type="PROSITE" id="PS51383">
    <property type="entry name" value="YJEF_C_3"/>
    <property type="match status" value="1"/>
</dbReference>
<reference evidence="22 23" key="1">
    <citation type="submission" date="2024-06" db="EMBL/GenBank/DDBJ databases">
        <authorList>
            <person name="Kaempfer P."/>
            <person name="Viver T."/>
        </authorList>
    </citation>
    <scope>NUCLEOTIDE SEQUENCE [LARGE SCALE GENOMIC DNA]</scope>
    <source>
        <strain evidence="22 23">ST-119</strain>
    </source>
</reference>
<dbReference type="SUPFAM" id="SSF64153">
    <property type="entry name" value="YjeF N-terminal domain-like"/>
    <property type="match status" value="1"/>
</dbReference>
<feature type="binding site" evidence="17">
    <location>
        <position position="434"/>
    </location>
    <ligand>
        <name>(6S)-NADPHX</name>
        <dbReference type="ChEBI" id="CHEBI:64076"/>
    </ligand>
</feature>
<evidence type="ECO:0000256" key="2">
    <source>
        <dbReference type="ARBA" id="ARBA00000909"/>
    </source>
</evidence>
<feature type="binding site" evidence="17">
    <location>
        <position position="370"/>
    </location>
    <ligand>
        <name>(6S)-NADPHX</name>
        <dbReference type="ChEBI" id="CHEBI:64076"/>
    </ligand>
</feature>
<gene>
    <name evidence="18" type="primary">nnrE</name>
    <name evidence="17" type="synonym">nnrD</name>
    <name evidence="22" type="ORF">ABS766_03595</name>
</gene>
<dbReference type="EC" id="5.1.99.6" evidence="19"/>
<comment type="similarity">
    <text evidence="3 19">In the N-terminal section; belongs to the NnrE/AIBP family.</text>
</comment>
<evidence type="ECO:0000259" key="21">
    <source>
        <dbReference type="PROSITE" id="PS51385"/>
    </source>
</evidence>
<dbReference type="CDD" id="cd01171">
    <property type="entry name" value="YXKO-related"/>
    <property type="match status" value="1"/>
</dbReference>
<keyword evidence="9 18" id="KW-0630">Potassium</keyword>
<dbReference type="NCBIfam" id="TIGR00197">
    <property type="entry name" value="yjeF_nterm"/>
    <property type="match status" value="1"/>
</dbReference>
<dbReference type="Proteomes" id="UP001629156">
    <property type="component" value="Unassembled WGS sequence"/>
</dbReference>
<comment type="similarity">
    <text evidence="4 19">In the C-terminal section; belongs to the NnrD/CARKD family.</text>
</comment>
<feature type="domain" description="YjeF N-terminal" evidence="21">
    <location>
        <begin position="9"/>
        <end position="212"/>
    </location>
</feature>
<feature type="binding site" evidence="18">
    <location>
        <position position="123"/>
    </location>
    <ligand>
        <name>K(+)</name>
        <dbReference type="ChEBI" id="CHEBI:29103"/>
    </ligand>
</feature>
<feature type="binding site" evidence="17">
    <location>
        <begin position="405"/>
        <end position="409"/>
    </location>
    <ligand>
        <name>AMP</name>
        <dbReference type="ChEBI" id="CHEBI:456215"/>
    </ligand>
</feature>
<dbReference type="NCBIfam" id="TIGR00196">
    <property type="entry name" value="yjeF_cterm"/>
    <property type="match status" value="1"/>
</dbReference>
<dbReference type="InterPro" id="IPR029056">
    <property type="entry name" value="Ribokinase-like"/>
</dbReference>
<dbReference type="Pfam" id="PF01256">
    <property type="entry name" value="Carb_kinase"/>
    <property type="match status" value="1"/>
</dbReference>
<feature type="binding site" evidence="17">
    <location>
        <position position="257"/>
    </location>
    <ligand>
        <name>(6S)-NADPHX</name>
        <dbReference type="ChEBI" id="CHEBI:64076"/>
    </ligand>
</feature>
<evidence type="ECO:0000256" key="10">
    <source>
        <dbReference type="ARBA" id="ARBA00023027"/>
    </source>
</evidence>
<dbReference type="HAMAP" id="MF_01965">
    <property type="entry name" value="NADHX_dehydratase"/>
    <property type="match status" value="1"/>
</dbReference>
<comment type="similarity">
    <text evidence="17">Belongs to the NnrD/CARKD family.</text>
</comment>
<sequence length="500" mass="55124">MKIFETINTKEADKITIERQGITYYQLMQRAAGEVFWWLKNHFADRETTFHFFCGQGNNGGDGLVVAKLLHKDNYRVFVNVVEEAGKPTEEFLTAKEELEKTDLKINTRAEYMLDRAQLVFVDAIFGLGLNREMPEEVKSLIKQINNDTRAIRVSIDVPSGLFMDKGSTFAVKSDYVLTFQFPKLAFYLHGNKDFVNHIEILDIGLDKEYINNTPTGLYLTDNIEARKKYRPVAPYAHKGTQGHAVIIGGSYGKIGAVCLSAKAALKSGCGLVTAYLPKCGYTIIQSYFPEAMALTNGEEYIEAISFDVTPKAIGLGPGIGQHPDTQQAIYNFLKNNHTPLVIDADALNILAQHKEWLSLLPENTILTPHPKEMERLIGSWQNDFERIAMMKAFSHAHNIILVAKDAHTMIVEGNTVFVNPTGNAALATGGTGDVLTGIITGLLAQGYPPADAAIFGVYLHGHTADIASGKTSIQAFTASDCIDNIGKSYLAIEKIALKK</sequence>
<dbReference type="Gene3D" id="3.40.50.10260">
    <property type="entry name" value="YjeF N-terminal domain"/>
    <property type="match status" value="1"/>
</dbReference>
<organism evidence="22 23">
    <name type="scientific">Flavobacterium rhizosphaerae</name>
    <dbReference type="NCBI Taxonomy" id="3163298"/>
    <lineage>
        <taxon>Bacteria</taxon>
        <taxon>Pseudomonadati</taxon>
        <taxon>Bacteroidota</taxon>
        <taxon>Flavobacteriia</taxon>
        <taxon>Flavobacteriales</taxon>
        <taxon>Flavobacteriaceae</taxon>
        <taxon>Flavobacterium</taxon>
    </lineage>
</organism>
<keyword evidence="11 18" id="KW-0413">Isomerase</keyword>
<dbReference type="Gene3D" id="3.40.1190.20">
    <property type="match status" value="1"/>
</dbReference>
<evidence type="ECO:0000256" key="9">
    <source>
        <dbReference type="ARBA" id="ARBA00022958"/>
    </source>
</evidence>
<keyword evidence="8 17" id="KW-0521">NADP</keyword>
<dbReference type="PIRSF" id="PIRSF017184">
    <property type="entry name" value="Nnr"/>
    <property type="match status" value="1"/>
</dbReference>
<feature type="binding site" evidence="18">
    <location>
        <position position="160"/>
    </location>
    <ligand>
        <name>K(+)</name>
        <dbReference type="ChEBI" id="CHEBI:29103"/>
    </ligand>
</feature>
<comment type="catalytic activity">
    <reaction evidence="2 18 19">
        <text>(6R)-NADPHX = (6S)-NADPHX</text>
        <dbReference type="Rhea" id="RHEA:32227"/>
        <dbReference type="ChEBI" id="CHEBI:64076"/>
        <dbReference type="ChEBI" id="CHEBI:64077"/>
        <dbReference type="EC" id="5.1.99.6"/>
    </reaction>
</comment>
<proteinExistence type="inferred from homology"/>
<keyword evidence="6 17" id="KW-0547">Nucleotide-binding</keyword>
<evidence type="ECO:0000256" key="8">
    <source>
        <dbReference type="ARBA" id="ARBA00022857"/>
    </source>
</evidence>
<keyword evidence="23" id="KW-1185">Reference proteome</keyword>
<feature type="binding site" evidence="18">
    <location>
        <position position="157"/>
    </location>
    <ligand>
        <name>(6S)-NADPHX</name>
        <dbReference type="ChEBI" id="CHEBI:64076"/>
    </ligand>
</feature>
<comment type="catalytic activity">
    <reaction evidence="15 17 19">
        <text>(6S)-NADHX + ADP = AMP + phosphate + NADH + H(+)</text>
        <dbReference type="Rhea" id="RHEA:32223"/>
        <dbReference type="ChEBI" id="CHEBI:15378"/>
        <dbReference type="ChEBI" id="CHEBI:43474"/>
        <dbReference type="ChEBI" id="CHEBI:57945"/>
        <dbReference type="ChEBI" id="CHEBI:64074"/>
        <dbReference type="ChEBI" id="CHEBI:456215"/>
        <dbReference type="ChEBI" id="CHEBI:456216"/>
        <dbReference type="EC" id="4.2.1.136"/>
    </reaction>
</comment>
<comment type="function">
    <text evidence="14 19">Bifunctional enzyme that catalyzes the epimerization of the S- and R-forms of NAD(P)HX and the dehydration of the S-form of NAD(P)HX at the expense of ADP, which is converted to AMP. This allows the repair of both epimers of NAD(P)HX, a damaged form of NAD(P)H that is a result of enzymatic or heat-dependent hydration.</text>
</comment>
<evidence type="ECO:0000256" key="1">
    <source>
        <dbReference type="ARBA" id="ARBA00000013"/>
    </source>
</evidence>
<dbReference type="RefSeq" id="WP_408083750.1">
    <property type="nucleotide sequence ID" value="NZ_JBELPZ010000002.1"/>
</dbReference>
<feature type="binding site" evidence="18">
    <location>
        <begin position="58"/>
        <end position="62"/>
    </location>
    <ligand>
        <name>(6S)-NADPHX</name>
        <dbReference type="ChEBI" id="CHEBI:64076"/>
    </ligand>
</feature>
<comment type="caution">
    <text evidence="22">The sequence shown here is derived from an EMBL/GenBank/DDBJ whole genome shotgun (WGS) entry which is preliminary data.</text>
</comment>
<evidence type="ECO:0000256" key="17">
    <source>
        <dbReference type="HAMAP-Rule" id="MF_01965"/>
    </source>
</evidence>
<dbReference type="InterPro" id="IPR017953">
    <property type="entry name" value="Carbohydrate_kinase_pred_CS"/>
</dbReference>
<dbReference type="PROSITE" id="PS01050">
    <property type="entry name" value="YJEF_C_2"/>
    <property type="match status" value="1"/>
</dbReference>
<dbReference type="PROSITE" id="PS51385">
    <property type="entry name" value="YJEF_N"/>
    <property type="match status" value="1"/>
</dbReference>
<feature type="binding site" evidence="18">
    <location>
        <position position="59"/>
    </location>
    <ligand>
        <name>K(+)</name>
        <dbReference type="ChEBI" id="CHEBI:29103"/>
    </ligand>
</feature>
<comment type="catalytic activity">
    <reaction evidence="1 18 19">
        <text>(6R)-NADHX = (6S)-NADHX</text>
        <dbReference type="Rhea" id="RHEA:32215"/>
        <dbReference type="ChEBI" id="CHEBI:64074"/>
        <dbReference type="ChEBI" id="CHEBI:64075"/>
        <dbReference type="EC" id="5.1.99.6"/>
    </reaction>
</comment>
<evidence type="ECO:0000259" key="20">
    <source>
        <dbReference type="PROSITE" id="PS51383"/>
    </source>
</evidence>
<dbReference type="SUPFAM" id="SSF53613">
    <property type="entry name" value="Ribokinase-like"/>
    <property type="match status" value="1"/>
</dbReference>
<comment type="subunit">
    <text evidence="17">Homotetramer.</text>
</comment>
<dbReference type="InterPro" id="IPR036652">
    <property type="entry name" value="YjeF_N_dom_sf"/>
</dbReference>
<evidence type="ECO:0000256" key="4">
    <source>
        <dbReference type="ARBA" id="ARBA00009524"/>
    </source>
</evidence>
<evidence type="ECO:0000256" key="7">
    <source>
        <dbReference type="ARBA" id="ARBA00022840"/>
    </source>
</evidence>
<keyword evidence="10 17" id="KW-0520">NAD</keyword>
<comment type="cofactor">
    <cofactor evidence="17">
        <name>Mg(2+)</name>
        <dbReference type="ChEBI" id="CHEBI:18420"/>
    </cofactor>
</comment>
<evidence type="ECO:0000256" key="19">
    <source>
        <dbReference type="PIRNR" id="PIRNR017184"/>
    </source>
</evidence>
<feature type="binding site" evidence="17">
    <location>
        <position position="319"/>
    </location>
    <ligand>
        <name>(6S)-NADPHX</name>
        <dbReference type="ChEBI" id="CHEBI:64076"/>
    </ligand>
</feature>
<evidence type="ECO:0000256" key="15">
    <source>
        <dbReference type="ARBA" id="ARBA00048238"/>
    </source>
</evidence>
<feature type="binding site" evidence="18">
    <location>
        <begin position="127"/>
        <end position="133"/>
    </location>
    <ligand>
        <name>(6S)-NADPHX</name>
        <dbReference type="ChEBI" id="CHEBI:64076"/>
    </ligand>
</feature>
<comment type="caution">
    <text evidence="18">Lacks conserved residue(s) required for the propagation of feature annotation.</text>
</comment>
<evidence type="ECO:0000256" key="11">
    <source>
        <dbReference type="ARBA" id="ARBA00023235"/>
    </source>
</evidence>
<keyword evidence="7 17" id="KW-0067">ATP-binding</keyword>
<dbReference type="EC" id="4.2.1.136" evidence="19"/>
<dbReference type="EMBL" id="JBELPZ010000002">
    <property type="protein sequence ID" value="MFL9843497.1"/>
    <property type="molecule type" value="Genomic_DNA"/>
</dbReference>
<evidence type="ECO:0000256" key="5">
    <source>
        <dbReference type="ARBA" id="ARBA00022723"/>
    </source>
</evidence>
<evidence type="ECO:0000256" key="16">
    <source>
        <dbReference type="ARBA" id="ARBA00049209"/>
    </source>
</evidence>
<evidence type="ECO:0000256" key="13">
    <source>
        <dbReference type="ARBA" id="ARBA00023268"/>
    </source>
</evidence>
<dbReference type="HAMAP" id="MF_01966">
    <property type="entry name" value="NADHX_epimerase"/>
    <property type="match status" value="1"/>
</dbReference>
<feature type="domain" description="YjeF C-terminal" evidence="20">
    <location>
        <begin position="222"/>
        <end position="493"/>
    </location>
</feature>
<evidence type="ECO:0000256" key="14">
    <source>
        <dbReference type="ARBA" id="ARBA00025153"/>
    </source>
</evidence>
<name>A0ABW8YVD9_9FLAO</name>
<evidence type="ECO:0000256" key="3">
    <source>
        <dbReference type="ARBA" id="ARBA00006001"/>
    </source>
</evidence>
<dbReference type="InterPro" id="IPR004443">
    <property type="entry name" value="YjeF_N_dom"/>
</dbReference>
<evidence type="ECO:0000313" key="22">
    <source>
        <dbReference type="EMBL" id="MFL9843497.1"/>
    </source>
</evidence>
<protein>
    <recommendedName>
        <fullName evidence="19">Bifunctional NAD(P)H-hydrate repair enzyme</fullName>
    </recommendedName>
    <alternativeName>
        <fullName evidence="19">Nicotinamide nucleotide repair protein</fullName>
    </alternativeName>
    <domain>
        <recommendedName>
            <fullName evidence="19">ADP-dependent (S)-NAD(P)H-hydrate dehydratase</fullName>
            <ecNumber evidence="19">4.2.1.136</ecNumber>
        </recommendedName>
        <alternativeName>
            <fullName evidence="19">ADP-dependent NAD(P)HX dehydratase</fullName>
        </alternativeName>
    </domain>
    <domain>
        <recommendedName>
            <fullName evidence="19">NAD(P)H-hydrate epimerase</fullName>
            <ecNumber evidence="19">5.1.99.6</ecNumber>
        </recommendedName>
    </domain>
</protein>
<evidence type="ECO:0000256" key="6">
    <source>
        <dbReference type="ARBA" id="ARBA00022741"/>
    </source>
</evidence>
<dbReference type="PANTHER" id="PTHR12592:SF0">
    <property type="entry name" value="ATP-DEPENDENT (S)-NAD(P)H-HYDRATE DEHYDRATASE"/>
    <property type="match status" value="1"/>
</dbReference>
<comment type="catalytic activity">
    <reaction evidence="16 17 19">
        <text>(6S)-NADPHX + ADP = AMP + phosphate + NADPH + H(+)</text>
        <dbReference type="Rhea" id="RHEA:32235"/>
        <dbReference type="ChEBI" id="CHEBI:15378"/>
        <dbReference type="ChEBI" id="CHEBI:43474"/>
        <dbReference type="ChEBI" id="CHEBI:57783"/>
        <dbReference type="ChEBI" id="CHEBI:64076"/>
        <dbReference type="ChEBI" id="CHEBI:456215"/>
        <dbReference type="ChEBI" id="CHEBI:456216"/>
        <dbReference type="EC" id="4.2.1.136"/>
    </reaction>
</comment>